<dbReference type="InterPro" id="IPR045249">
    <property type="entry name" value="HARBI1-like"/>
</dbReference>
<dbReference type="EMBL" id="HBUF01044646">
    <property type="protein sequence ID" value="CAG6619001.1"/>
    <property type="molecule type" value="Transcribed_RNA"/>
</dbReference>
<keyword evidence="6" id="KW-0378">Hydrolase</keyword>
<evidence type="ECO:0000256" key="7">
    <source>
        <dbReference type="ARBA" id="ARBA00023242"/>
    </source>
</evidence>
<dbReference type="Pfam" id="PF13359">
    <property type="entry name" value="DDE_Tnp_4"/>
    <property type="match status" value="1"/>
</dbReference>
<comment type="similarity">
    <text evidence="3">Belongs to the HARBI1 family.</text>
</comment>
<dbReference type="GO" id="GO:0016787">
    <property type="term" value="F:hydrolase activity"/>
    <property type="evidence" value="ECO:0007669"/>
    <property type="project" value="UniProtKB-KW"/>
</dbReference>
<dbReference type="InterPro" id="IPR027806">
    <property type="entry name" value="HARBI1_dom"/>
</dbReference>
<accession>A0A8D8M1Q1</accession>
<name>A0A8D8M1Q1_9HEMI</name>
<dbReference type="PANTHER" id="PTHR22930">
    <property type="match status" value="1"/>
</dbReference>
<dbReference type="GO" id="GO:0046872">
    <property type="term" value="F:metal ion binding"/>
    <property type="evidence" value="ECO:0007669"/>
    <property type="project" value="UniProtKB-KW"/>
</dbReference>
<evidence type="ECO:0000313" key="9">
    <source>
        <dbReference type="EMBL" id="CAG6619001.1"/>
    </source>
</evidence>
<keyword evidence="7" id="KW-0539">Nucleus</keyword>
<protein>
    <submittedName>
        <fullName evidence="9">Nuclease HARBI1</fullName>
    </submittedName>
</protein>
<evidence type="ECO:0000256" key="4">
    <source>
        <dbReference type="ARBA" id="ARBA00022722"/>
    </source>
</evidence>
<evidence type="ECO:0000256" key="2">
    <source>
        <dbReference type="ARBA" id="ARBA00004123"/>
    </source>
</evidence>
<evidence type="ECO:0000256" key="3">
    <source>
        <dbReference type="ARBA" id="ARBA00006958"/>
    </source>
</evidence>
<dbReference type="GO" id="GO:0004518">
    <property type="term" value="F:nuclease activity"/>
    <property type="evidence" value="ECO:0007669"/>
    <property type="project" value="UniProtKB-KW"/>
</dbReference>
<dbReference type="PANTHER" id="PTHR22930:SF289">
    <property type="entry name" value="DDE TNP4 DOMAIN-CONTAINING PROTEIN-RELATED"/>
    <property type="match status" value="1"/>
</dbReference>
<keyword evidence="5" id="KW-0479">Metal-binding</keyword>
<keyword evidence="4" id="KW-0540">Nuclease</keyword>
<evidence type="ECO:0000256" key="6">
    <source>
        <dbReference type="ARBA" id="ARBA00022801"/>
    </source>
</evidence>
<evidence type="ECO:0000259" key="8">
    <source>
        <dbReference type="Pfam" id="PF13359"/>
    </source>
</evidence>
<feature type="domain" description="DDE Tnp4" evidence="8">
    <location>
        <begin position="168"/>
        <end position="318"/>
    </location>
</feature>
<reference evidence="9" key="1">
    <citation type="submission" date="2021-05" db="EMBL/GenBank/DDBJ databases">
        <authorList>
            <person name="Alioto T."/>
            <person name="Alioto T."/>
            <person name="Gomez Garrido J."/>
        </authorList>
    </citation>
    <scope>NUCLEOTIDE SEQUENCE</scope>
</reference>
<comment type="cofactor">
    <cofactor evidence="1">
        <name>a divalent metal cation</name>
        <dbReference type="ChEBI" id="CHEBI:60240"/>
    </cofactor>
</comment>
<dbReference type="AlphaFoldDB" id="A0A8D8M1Q1"/>
<evidence type="ECO:0000256" key="1">
    <source>
        <dbReference type="ARBA" id="ARBA00001968"/>
    </source>
</evidence>
<sequence length="376" mass="43091">MDDYFDEELDYVEYLDMVEGGLLPDPDEEANNLQPRRRHVYHRQNDFETLSEDDFKTRYRVSKLIATKVLDLIREHLEHPSNRNNPLTPMQQLLVGLRYYATGSFQLTSGDLGGVSKATVCRCIQRVSNGIASLGQNIIKFPGTAEERRKVIEEFYNIGLFPGVVGTIDCTHIPIKSPGGENAEHYRNRKGFFSLNVQTISDANLMIRNIVACWAGSVHDSTIFHNSSIRGMFERQEIDRCHLLGDNGYKLSKFVLTPFLNPLTNAERNYNRCHIVTRNTVERQYGVWKRRFPALKFGLRTKLQTSLSIIVATAVLHNICIKSRDDMPHEDETLVEFFQRNRLALNRNPNVGQVEGGDGDVPALQYRRRFAQTHFA</sequence>
<dbReference type="GO" id="GO:0005634">
    <property type="term" value="C:nucleus"/>
    <property type="evidence" value="ECO:0007669"/>
    <property type="project" value="UniProtKB-SubCell"/>
</dbReference>
<evidence type="ECO:0000256" key="5">
    <source>
        <dbReference type="ARBA" id="ARBA00022723"/>
    </source>
</evidence>
<comment type="subcellular location">
    <subcellularLocation>
        <location evidence="2">Nucleus</location>
    </subcellularLocation>
</comment>
<proteinExistence type="inferred from homology"/>
<organism evidence="9">
    <name type="scientific">Cacopsylla melanoneura</name>
    <dbReference type="NCBI Taxonomy" id="428564"/>
    <lineage>
        <taxon>Eukaryota</taxon>
        <taxon>Metazoa</taxon>
        <taxon>Ecdysozoa</taxon>
        <taxon>Arthropoda</taxon>
        <taxon>Hexapoda</taxon>
        <taxon>Insecta</taxon>
        <taxon>Pterygota</taxon>
        <taxon>Neoptera</taxon>
        <taxon>Paraneoptera</taxon>
        <taxon>Hemiptera</taxon>
        <taxon>Sternorrhyncha</taxon>
        <taxon>Psylloidea</taxon>
        <taxon>Psyllidae</taxon>
        <taxon>Psyllinae</taxon>
        <taxon>Cacopsylla</taxon>
    </lineage>
</organism>